<dbReference type="RefSeq" id="WP_002708711.1">
    <property type="nucleotide sequence ID" value="NZ_JH651384.1"/>
</dbReference>
<name>A0A656HHU5_THINJ</name>
<evidence type="ECO:0000313" key="1">
    <source>
        <dbReference type="EMBL" id="EIJ34789.1"/>
    </source>
</evidence>
<reference evidence="2" key="1">
    <citation type="journal article" date="2011" name="Stand. Genomic Sci.">
        <title>Genome sequence of the filamentous, gliding Thiothrix nivea neotype strain (JP2(T)).</title>
        <authorList>
            <person name="Lapidus A."/>
            <person name="Nolan M."/>
            <person name="Lucas S."/>
            <person name="Glavina Del Rio T."/>
            <person name="Tice H."/>
            <person name="Cheng J.F."/>
            <person name="Tapia R."/>
            <person name="Han C."/>
            <person name="Goodwin L."/>
            <person name="Pitluck S."/>
            <person name="Liolios K."/>
            <person name="Pagani I."/>
            <person name="Ivanova N."/>
            <person name="Huntemann M."/>
            <person name="Mavromatis K."/>
            <person name="Mikhailova N."/>
            <person name="Pati A."/>
            <person name="Chen A."/>
            <person name="Palaniappan K."/>
            <person name="Land M."/>
            <person name="Brambilla E.M."/>
            <person name="Rohde M."/>
            <person name="Abt B."/>
            <person name="Verbarg S."/>
            <person name="Goker M."/>
            <person name="Bristow J."/>
            <person name="Eisen J.A."/>
            <person name="Markowitz V."/>
            <person name="Hugenholtz P."/>
            <person name="Kyrpides N.C."/>
            <person name="Klenk H.P."/>
            <person name="Woyke T."/>
        </authorList>
    </citation>
    <scope>NUCLEOTIDE SEQUENCE [LARGE SCALE GENOMIC DNA]</scope>
    <source>
        <strain evidence="2">ATCC 35100 / DSM 5205 / JP2</strain>
    </source>
</reference>
<protein>
    <submittedName>
        <fullName evidence="1">Uncharacterized protein</fullName>
    </submittedName>
</protein>
<accession>A0A656HHU5</accession>
<dbReference type="EMBL" id="JH651384">
    <property type="protein sequence ID" value="EIJ34789.1"/>
    <property type="molecule type" value="Genomic_DNA"/>
</dbReference>
<proteinExistence type="predicted"/>
<gene>
    <name evidence="1" type="ORF">Thini_2226</name>
</gene>
<dbReference type="AlphaFoldDB" id="A0A656HHU5"/>
<dbReference type="Proteomes" id="UP000005317">
    <property type="component" value="Unassembled WGS sequence"/>
</dbReference>
<organism evidence="1 2">
    <name type="scientific">Thiothrix nivea (strain ATCC 35100 / DSM 5205 / JP2)</name>
    <dbReference type="NCBI Taxonomy" id="870187"/>
    <lineage>
        <taxon>Bacteria</taxon>
        <taxon>Pseudomonadati</taxon>
        <taxon>Pseudomonadota</taxon>
        <taxon>Gammaproteobacteria</taxon>
        <taxon>Thiotrichales</taxon>
        <taxon>Thiotrichaceae</taxon>
        <taxon>Thiothrix</taxon>
    </lineage>
</organism>
<sequence length="643" mass="74906">MIMDRTFDPAIELKQLLDTPAYNLLELLADPIQWIISGGNDTKALLEQVQEKLNQLPTLGSTDLTNMLATWCCAESLHQSPQWETWKTVQKLQYNSWEIENWLNPVIFVIVEHQPMKQQNFMELAKTIFIETNNLFLQEPSESNQKTQPIQEKLFWQHQSKPLEQIWWGVDRHSQSSYGRISDWFQLLVTLDKEQAAQTLSIIKNPFLLQELIVRVTIQEGDKSKYWKYFIQKAPVAFEENGVWNGHLLVPITLVEFRHYLLRHNTNYDSTPEEKQQCKKQIEEWVSDNIPIIQQRQDAIPLLKRWSAWLMYRLLVEGGDKADDATSPAFIDATLLTAIGHLLTGKTFNSSEIPPDAMRWEPWCNLASCSYWAQNGTAIVSNYQVFLNEWDLSVDDWHEDKGQQLRDSSEHLISTYNQTRFPSDLAYLLAYPISEIDDWYKTWDSAIYLRELTEFGTRHDSYDNRSKASELLFFLWQVGFALFDLKAQHSSSANSDLARDLASLFQHLHTSLQEMIVIVDTLNREKWRLMPELLAVRRLLWEEQAETNNQGYVVFNKEDRPQFSDFLKSQKNQELETIQLINSALRNNVMPSTIKGHITDAGISIKQVIDKATRLNQISAKHYPLNTAMLSSLRQFIEIKNTM</sequence>
<dbReference type="OrthoDB" id="9156002at2"/>
<keyword evidence="2" id="KW-1185">Reference proteome</keyword>
<evidence type="ECO:0000313" key="2">
    <source>
        <dbReference type="Proteomes" id="UP000005317"/>
    </source>
</evidence>